<accession>S6FV99</accession>
<comment type="caution">
    <text evidence="2">The sequence shown here is derived from an EMBL/GenBank/DDBJ whole genome shotgun (WGS) entry which is preliminary data.</text>
</comment>
<reference evidence="2 3" key="1">
    <citation type="journal article" date="2013" name="Appl. Environ. Microbiol.">
        <title>The Carbohydrate Metabolism Signature of Lactococcus lactis Strain A12 Reveals Its Sourdough Ecosystem Origin.</title>
        <authorList>
            <person name="Passerini D."/>
            <person name="Coddeville M."/>
            <person name="Le Bourgeois P."/>
            <person name="Loubiere P."/>
            <person name="Ritzenthaler P."/>
            <person name="Fontagne-Faucher C."/>
            <person name="Daveran-Mingot M.L."/>
            <person name="Cocaign-Bousquet M."/>
        </authorList>
    </citation>
    <scope>NUCLEOTIDE SEQUENCE [LARGE SCALE GENOMIC DNA]</scope>
    <source>
        <strain evidence="2 3">A12</strain>
    </source>
</reference>
<evidence type="ECO:0000256" key="1">
    <source>
        <dbReference type="SAM" id="Phobius"/>
    </source>
</evidence>
<sequence length="32" mass="3772">MDRNKYLRIAIYFDIFLAIFGLAFLLMKFLGG</sequence>
<name>S6FV99_LACLL</name>
<evidence type="ECO:0000313" key="3">
    <source>
        <dbReference type="Proteomes" id="UP000015361"/>
    </source>
</evidence>
<feature type="transmembrane region" description="Helical" evidence="1">
    <location>
        <begin position="6"/>
        <end position="27"/>
    </location>
</feature>
<protein>
    <submittedName>
        <fullName evidence="2">Uncharacterized protein</fullName>
    </submittedName>
</protein>
<keyword evidence="1" id="KW-0472">Membrane</keyword>
<dbReference type="AlphaFoldDB" id="S6FV99"/>
<organism evidence="2 3">
    <name type="scientific">Lactococcus lactis subsp. lactis A12</name>
    <dbReference type="NCBI Taxonomy" id="1137134"/>
    <lineage>
        <taxon>Bacteria</taxon>
        <taxon>Bacillati</taxon>
        <taxon>Bacillota</taxon>
        <taxon>Bacilli</taxon>
        <taxon>Lactobacillales</taxon>
        <taxon>Streptococcaceae</taxon>
        <taxon>Lactococcus</taxon>
    </lineage>
</organism>
<evidence type="ECO:0000313" key="2">
    <source>
        <dbReference type="EMBL" id="CDG05687.1"/>
    </source>
</evidence>
<dbReference type="Proteomes" id="UP000015361">
    <property type="component" value="Unassembled WGS sequence"/>
</dbReference>
<keyword evidence="1" id="KW-0812">Transmembrane</keyword>
<proteinExistence type="predicted"/>
<keyword evidence="1" id="KW-1133">Transmembrane helix</keyword>
<gene>
    <name evidence="2" type="ORF">O9U_07565</name>
</gene>
<dbReference type="EMBL" id="CBLU010000024">
    <property type="protein sequence ID" value="CDG05687.1"/>
    <property type="molecule type" value="Genomic_DNA"/>
</dbReference>